<dbReference type="HOGENOM" id="CLU_1508826_0_0_3"/>
<sequence length="179" mass="19260">MKLSLQTLLISSLSMVGIEAFECIRTATAAPAPVFQPVISEIRKQLPPGGMLRLPAYLPDSDVTLYPYLKTDAQSFGVYLAFKPSCQVPSCTIGGAGILTQEQAWPPNGKNRLQVELAQGIQGYHIALGQGRGGKANYVYWQQDGQTYSIGALELGASKEEVIEMAKSMAIEPPISGDK</sequence>
<evidence type="ECO:0000313" key="1">
    <source>
        <dbReference type="EMBL" id="ABW26588.1"/>
    </source>
</evidence>
<dbReference type="AlphaFoldDB" id="B0C953"/>
<proteinExistence type="predicted"/>
<dbReference type="STRING" id="329726.AM1_1564"/>
<dbReference type="EMBL" id="CP000828">
    <property type="protein sequence ID" value="ABW26588.1"/>
    <property type="molecule type" value="Genomic_DNA"/>
</dbReference>
<dbReference type="OrthoDB" id="464555at2"/>
<organism evidence="1 2">
    <name type="scientific">Acaryochloris marina (strain MBIC 11017)</name>
    <dbReference type="NCBI Taxonomy" id="329726"/>
    <lineage>
        <taxon>Bacteria</taxon>
        <taxon>Bacillati</taxon>
        <taxon>Cyanobacteriota</taxon>
        <taxon>Cyanophyceae</taxon>
        <taxon>Acaryochloridales</taxon>
        <taxon>Acaryochloridaceae</taxon>
        <taxon>Acaryochloris</taxon>
    </lineage>
</organism>
<dbReference type="Proteomes" id="UP000000268">
    <property type="component" value="Chromosome"/>
</dbReference>
<dbReference type="KEGG" id="amr:AM1_1564"/>
<dbReference type="RefSeq" id="WP_012162112.1">
    <property type="nucleotide sequence ID" value="NC_009925.1"/>
</dbReference>
<protein>
    <recommendedName>
        <fullName evidence="3">DUF4367 domain-containing protein</fullName>
    </recommendedName>
</protein>
<evidence type="ECO:0008006" key="3">
    <source>
        <dbReference type="Google" id="ProtNLM"/>
    </source>
</evidence>
<accession>B0C953</accession>
<dbReference type="eggNOG" id="ENOG5032VX3">
    <property type="taxonomic scope" value="Bacteria"/>
</dbReference>
<name>B0C953_ACAM1</name>
<keyword evidence="2" id="KW-1185">Reference proteome</keyword>
<reference evidence="1 2" key="1">
    <citation type="journal article" date="2008" name="Proc. Natl. Acad. Sci. U.S.A.">
        <title>Niche adaptation and genome expansion in the chlorophyll d-producing cyanobacterium Acaryochloris marina.</title>
        <authorList>
            <person name="Swingley W.D."/>
            <person name="Chen M."/>
            <person name="Cheung P.C."/>
            <person name="Conrad A.L."/>
            <person name="Dejesa L.C."/>
            <person name="Hao J."/>
            <person name="Honchak B.M."/>
            <person name="Karbach L.E."/>
            <person name="Kurdoglu A."/>
            <person name="Lahiri S."/>
            <person name="Mastrian S.D."/>
            <person name="Miyashita H."/>
            <person name="Page L."/>
            <person name="Ramakrishna P."/>
            <person name="Satoh S."/>
            <person name="Sattley W.M."/>
            <person name="Shimada Y."/>
            <person name="Taylor H.L."/>
            <person name="Tomo T."/>
            <person name="Tsuchiya T."/>
            <person name="Wang Z.T."/>
            <person name="Raymond J."/>
            <person name="Mimuro M."/>
            <person name="Blankenship R.E."/>
            <person name="Touchman J.W."/>
        </authorList>
    </citation>
    <scope>NUCLEOTIDE SEQUENCE [LARGE SCALE GENOMIC DNA]</scope>
    <source>
        <strain evidence="2">MBIC 11017</strain>
    </source>
</reference>
<gene>
    <name evidence="1" type="ordered locus">AM1_1564</name>
</gene>
<evidence type="ECO:0000313" key="2">
    <source>
        <dbReference type="Proteomes" id="UP000000268"/>
    </source>
</evidence>